<evidence type="ECO:0000259" key="6">
    <source>
        <dbReference type="SMART" id="SM00528"/>
    </source>
</evidence>
<dbReference type="EMBL" id="CAADFO010000015">
    <property type="protein sequence ID" value="VFK25713.1"/>
    <property type="molecule type" value="Genomic_DNA"/>
</dbReference>
<dbReference type="GO" id="GO:0032993">
    <property type="term" value="C:protein-DNA complex"/>
    <property type="evidence" value="ECO:0007669"/>
    <property type="project" value="TreeGrafter"/>
</dbReference>
<proteinExistence type="inferred from homology"/>
<dbReference type="PANTHER" id="PTHR38097">
    <property type="match status" value="1"/>
</dbReference>
<protein>
    <submittedName>
        <fullName evidence="7">DNA-binding protein H-NS</fullName>
    </submittedName>
</protein>
<dbReference type="InterPro" id="IPR037150">
    <property type="entry name" value="H-NS_C_dom_sf"/>
</dbReference>
<reference evidence="7" key="1">
    <citation type="submission" date="2019-02" db="EMBL/GenBank/DDBJ databases">
        <authorList>
            <person name="Gruber-Vodicka R. H."/>
            <person name="Seah K. B. B."/>
        </authorList>
    </citation>
    <scope>NUCLEOTIDE SEQUENCE</scope>
    <source>
        <strain evidence="7">BECK_BZ197</strain>
        <strain evidence="9">BECK_BZ198</strain>
        <strain evidence="8">BECK_BZ199</strain>
    </source>
</reference>
<dbReference type="EMBL" id="CAADFQ010000011">
    <property type="protein sequence ID" value="VFK29704.1"/>
    <property type="molecule type" value="Genomic_DNA"/>
</dbReference>
<dbReference type="EMBL" id="CAADGH010000011">
    <property type="protein sequence ID" value="VFK74876.1"/>
    <property type="molecule type" value="Genomic_DNA"/>
</dbReference>
<name>A0A450X8Y7_9GAMM</name>
<keyword evidence="3" id="KW-0963">Cytoplasm</keyword>
<dbReference type="Gene3D" id="4.10.430.10">
    <property type="entry name" value="Histone-like protein H-NS, C-terminal domain"/>
    <property type="match status" value="1"/>
</dbReference>
<feature type="domain" description="DNA-binding protein H-NS-like C-terminal" evidence="6">
    <location>
        <begin position="60"/>
        <end position="105"/>
    </location>
</feature>
<evidence type="ECO:0000313" key="9">
    <source>
        <dbReference type="EMBL" id="VFK74876.1"/>
    </source>
</evidence>
<dbReference type="PANTHER" id="PTHR38097:SF2">
    <property type="entry name" value="DNA-BINDING PROTEIN STPA"/>
    <property type="match status" value="1"/>
</dbReference>
<comment type="similarity">
    <text evidence="2">Belongs to the histone-like protein H-NS family.</text>
</comment>
<dbReference type="GO" id="GO:0003681">
    <property type="term" value="F:bent DNA binding"/>
    <property type="evidence" value="ECO:0007669"/>
    <property type="project" value="TreeGrafter"/>
</dbReference>
<dbReference type="GO" id="GO:0005829">
    <property type="term" value="C:cytosol"/>
    <property type="evidence" value="ECO:0007669"/>
    <property type="project" value="TreeGrafter"/>
</dbReference>
<sequence length="105" mass="12276">MSQFDLSNVSFKDMIELRSDLEAVIEARRKEEKQKLLQEIRQLIVEKGFFIEEIFGKSNLIQKEQPTPKYRNPNDPSQQWSGRGRQPRWITGLLTEGATLEDLLV</sequence>
<evidence type="ECO:0000313" key="8">
    <source>
        <dbReference type="EMBL" id="VFK29704.1"/>
    </source>
</evidence>
<feature type="region of interest" description="Disordered" evidence="5">
    <location>
        <begin position="63"/>
        <end position="86"/>
    </location>
</feature>
<evidence type="ECO:0000256" key="2">
    <source>
        <dbReference type="ARBA" id="ARBA00010610"/>
    </source>
</evidence>
<dbReference type="GO" id="GO:0003680">
    <property type="term" value="F:minor groove of adenine-thymine-rich DNA binding"/>
    <property type="evidence" value="ECO:0007669"/>
    <property type="project" value="TreeGrafter"/>
</dbReference>
<dbReference type="AlphaFoldDB" id="A0A450X8Y7"/>
<dbReference type="GO" id="GO:0000976">
    <property type="term" value="F:transcription cis-regulatory region binding"/>
    <property type="evidence" value="ECO:0007669"/>
    <property type="project" value="TreeGrafter"/>
</dbReference>
<dbReference type="SUPFAM" id="SSF81273">
    <property type="entry name" value="H-NS histone-like proteins"/>
    <property type="match status" value="1"/>
</dbReference>
<accession>A0A450X8Y7</accession>
<organism evidence="7">
    <name type="scientific">Candidatus Kentrum sp. MB</name>
    <dbReference type="NCBI Taxonomy" id="2138164"/>
    <lineage>
        <taxon>Bacteria</taxon>
        <taxon>Pseudomonadati</taxon>
        <taxon>Pseudomonadota</taxon>
        <taxon>Gammaproteobacteria</taxon>
        <taxon>Candidatus Kentrum</taxon>
    </lineage>
</organism>
<evidence type="ECO:0000256" key="3">
    <source>
        <dbReference type="ARBA" id="ARBA00022490"/>
    </source>
</evidence>
<gene>
    <name evidence="7" type="ORF">BECKMB1821G_GA0114241_101540</name>
    <name evidence="9" type="ORF">BECKMB1821H_GA0114242_101139</name>
    <name evidence="8" type="ORF">BECKMB1821I_GA0114274_101139</name>
</gene>
<evidence type="ECO:0000256" key="5">
    <source>
        <dbReference type="SAM" id="MobiDB-lite"/>
    </source>
</evidence>
<dbReference type="InterPro" id="IPR027444">
    <property type="entry name" value="H-NS_C_dom"/>
</dbReference>
<dbReference type="Pfam" id="PF00816">
    <property type="entry name" value="Histone_HNS"/>
    <property type="match status" value="1"/>
</dbReference>
<evidence type="ECO:0000256" key="4">
    <source>
        <dbReference type="ARBA" id="ARBA00023125"/>
    </source>
</evidence>
<evidence type="ECO:0000256" key="1">
    <source>
        <dbReference type="ARBA" id="ARBA00004453"/>
    </source>
</evidence>
<comment type="subcellular location">
    <subcellularLocation>
        <location evidence="1">Cytoplasm</location>
        <location evidence="1">Nucleoid</location>
    </subcellularLocation>
</comment>
<dbReference type="GO" id="GO:0009295">
    <property type="term" value="C:nucleoid"/>
    <property type="evidence" value="ECO:0007669"/>
    <property type="project" value="UniProtKB-SubCell"/>
</dbReference>
<keyword evidence="4 7" id="KW-0238">DNA-binding</keyword>
<dbReference type="SMART" id="SM00528">
    <property type="entry name" value="HNS"/>
    <property type="match status" value="1"/>
</dbReference>
<evidence type="ECO:0000313" key="7">
    <source>
        <dbReference type="EMBL" id="VFK25713.1"/>
    </source>
</evidence>
<dbReference type="GO" id="GO:0001217">
    <property type="term" value="F:DNA-binding transcription repressor activity"/>
    <property type="evidence" value="ECO:0007669"/>
    <property type="project" value="TreeGrafter"/>
</dbReference>